<evidence type="ECO:0000259" key="1">
    <source>
        <dbReference type="Pfam" id="PF09834"/>
    </source>
</evidence>
<dbReference type="STRING" id="1105367.CG50_06875"/>
<protein>
    <recommendedName>
        <fullName evidence="1">DUF2061 domain-containing protein</fullName>
    </recommendedName>
</protein>
<name>A0A086XSL3_9RHOB</name>
<keyword evidence="3" id="KW-1185">Reference proteome</keyword>
<evidence type="ECO:0000313" key="3">
    <source>
        <dbReference type="Proteomes" id="UP000028824"/>
    </source>
</evidence>
<proteinExistence type="predicted"/>
<comment type="caution">
    <text evidence="2">The sequence shown here is derived from an EMBL/GenBank/DDBJ whole genome shotgun (WGS) entry which is preliminary data.</text>
</comment>
<dbReference type="EMBL" id="JFZB01000029">
    <property type="protein sequence ID" value="KFI25013.1"/>
    <property type="molecule type" value="Genomic_DNA"/>
</dbReference>
<dbReference type="eggNOG" id="COG3205">
    <property type="taxonomic scope" value="Bacteria"/>
</dbReference>
<dbReference type="RefSeq" id="WP_036638861.1">
    <property type="nucleotide sequence ID" value="NZ_CAXYYU010000032.1"/>
</dbReference>
<gene>
    <name evidence="2" type="ORF">CG50_06875</name>
</gene>
<dbReference type="Proteomes" id="UP000028824">
    <property type="component" value="Unassembled WGS sequence"/>
</dbReference>
<dbReference type="InterPro" id="IPR018638">
    <property type="entry name" value="DUF2061_membrane"/>
</dbReference>
<organism evidence="2 3">
    <name type="scientific">Paenirhodobacter enshiensis</name>
    <dbReference type="NCBI Taxonomy" id="1105367"/>
    <lineage>
        <taxon>Bacteria</taxon>
        <taxon>Pseudomonadati</taxon>
        <taxon>Pseudomonadota</taxon>
        <taxon>Alphaproteobacteria</taxon>
        <taxon>Rhodobacterales</taxon>
        <taxon>Rhodobacter group</taxon>
        <taxon>Paenirhodobacter</taxon>
    </lineage>
</organism>
<dbReference type="AlphaFoldDB" id="A0A086XSL3"/>
<dbReference type="Pfam" id="PF09834">
    <property type="entry name" value="DUF2061"/>
    <property type="match status" value="1"/>
</dbReference>
<sequence length="73" mass="8090">MPAATGDSHTRSLSKAISWRVTGSVDTFVLSWLITGSVKFAGSIASIEVFTKIVLYYLHERAWALIPLGRPRR</sequence>
<evidence type="ECO:0000313" key="2">
    <source>
        <dbReference type="EMBL" id="KFI25013.1"/>
    </source>
</evidence>
<reference evidence="2 3" key="1">
    <citation type="submission" date="2014-03" db="EMBL/GenBank/DDBJ databases">
        <title>Genome of Paenirhodobacter enshiensis DW2-9.</title>
        <authorList>
            <person name="Wang D."/>
            <person name="Wang G."/>
        </authorList>
    </citation>
    <scope>NUCLEOTIDE SEQUENCE [LARGE SCALE GENOMIC DNA]</scope>
    <source>
        <strain evidence="2 3">DW2-9</strain>
    </source>
</reference>
<feature type="domain" description="DUF2061" evidence="1">
    <location>
        <begin position="14"/>
        <end position="64"/>
    </location>
</feature>
<accession>A0A086XSL3</accession>
<dbReference type="OrthoDB" id="197461at2"/>